<organism evidence="4">
    <name type="scientific">Candidatus Actinomarina minuta</name>
    <dbReference type="NCBI Taxonomy" id="1389454"/>
    <lineage>
        <taxon>Bacteria</taxon>
        <taxon>Bacillati</taxon>
        <taxon>Actinomycetota</taxon>
        <taxon>Actinomycetes</taxon>
        <taxon>Candidatus Actinomarinidae</taxon>
        <taxon>Candidatus Actinomarinales</taxon>
        <taxon>Candidatus Actinomarineae</taxon>
        <taxon>Candidatus Actinomarinaceae</taxon>
        <taxon>Candidatus Actinomarina</taxon>
    </lineage>
</organism>
<keyword evidence="1" id="KW-0238">DNA-binding</keyword>
<dbReference type="PROSITE" id="PS50937">
    <property type="entry name" value="HTH_MERR_2"/>
    <property type="match status" value="1"/>
</dbReference>
<dbReference type="GO" id="GO:0003677">
    <property type="term" value="F:DNA binding"/>
    <property type="evidence" value="ECO:0007669"/>
    <property type="project" value="UniProtKB-KW"/>
</dbReference>
<dbReference type="Gene3D" id="1.10.1660.10">
    <property type="match status" value="1"/>
</dbReference>
<dbReference type="InterPro" id="IPR000551">
    <property type="entry name" value="MerR-type_HTH_dom"/>
</dbReference>
<keyword evidence="2" id="KW-0175">Coiled coil</keyword>
<dbReference type="EMBL" id="KC811121">
    <property type="protein sequence ID" value="AGQ19074.1"/>
    <property type="molecule type" value="Genomic_DNA"/>
</dbReference>
<evidence type="ECO:0000256" key="1">
    <source>
        <dbReference type="ARBA" id="ARBA00023125"/>
    </source>
</evidence>
<protein>
    <submittedName>
        <fullName evidence="4">Putative transcriptional regulators</fullName>
    </submittedName>
</protein>
<evidence type="ECO:0000256" key="2">
    <source>
        <dbReference type="SAM" id="Coils"/>
    </source>
</evidence>
<feature type="domain" description="HTH merR-type" evidence="3">
    <location>
        <begin position="9"/>
        <end position="77"/>
    </location>
</feature>
<name>S5DJZ4_9ACTN</name>
<dbReference type="SUPFAM" id="SSF46955">
    <property type="entry name" value="Putative DNA-binding domain"/>
    <property type="match status" value="1"/>
</dbReference>
<dbReference type="PANTHER" id="PTHR30204:SF58">
    <property type="entry name" value="HTH-TYPE TRANSCRIPTIONAL REGULATOR YFMP"/>
    <property type="match status" value="1"/>
</dbReference>
<dbReference type="InterPro" id="IPR009061">
    <property type="entry name" value="DNA-bd_dom_put_sf"/>
</dbReference>
<sequence>MSKEDSKAIYFISVAATLSGIHQQTIRTYEQKGLIKPFRTGGGTRRYSQEDIDKLIQIQNLSQRGINLDGIKIIYEMKEKIEELQDKIVSLENEISNQKIDSKTKEKEIHQSYKNEIVKKTEKTIRRTL</sequence>
<evidence type="ECO:0000259" key="3">
    <source>
        <dbReference type="PROSITE" id="PS50937"/>
    </source>
</evidence>
<dbReference type="PROSITE" id="PS00552">
    <property type="entry name" value="HTH_MERR_1"/>
    <property type="match status" value="1"/>
</dbReference>
<dbReference type="SMART" id="SM00422">
    <property type="entry name" value="HTH_MERR"/>
    <property type="match status" value="1"/>
</dbReference>
<dbReference type="PANTHER" id="PTHR30204">
    <property type="entry name" value="REDOX-CYCLING DRUG-SENSING TRANSCRIPTIONAL ACTIVATOR SOXR"/>
    <property type="match status" value="1"/>
</dbReference>
<dbReference type="GO" id="GO:0003700">
    <property type="term" value="F:DNA-binding transcription factor activity"/>
    <property type="evidence" value="ECO:0007669"/>
    <property type="project" value="InterPro"/>
</dbReference>
<feature type="coiled-coil region" evidence="2">
    <location>
        <begin position="74"/>
        <end position="108"/>
    </location>
</feature>
<evidence type="ECO:0000313" key="4">
    <source>
        <dbReference type="EMBL" id="AGQ19074.1"/>
    </source>
</evidence>
<proteinExistence type="predicted"/>
<dbReference type="Pfam" id="PF13411">
    <property type="entry name" value="MerR_1"/>
    <property type="match status" value="1"/>
</dbReference>
<accession>S5DJZ4</accession>
<dbReference type="InterPro" id="IPR047057">
    <property type="entry name" value="MerR_fam"/>
</dbReference>
<dbReference type="NCBIfam" id="NF047375">
    <property type="entry name" value="HeatShock_HspR"/>
    <property type="match status" value="1"/>
</dbReference>
<dbReference type="PRINTS" id="PR00040">
    <property type="entry name" value="HTHMERR"/>
</dbReference>
<reference evidence="4" key="1">
    <citation type="journal article" date="2013" name="Sci. Rep.">
        <title>Metagenomics uncovers a new group of low GC and ultra-small marine Actinobacteria.</title>
        <authorList>
            <person name="Ghai R."/>
            <person name="Mizuno C.M."/>
            <person name="Picazo A."/>
            <person name="Camacho A."/>
            <person name="Rodriguez-Valera F."/>
        </authorList>
    </citation>
    <scope>NUCLEOTIDE SEQUENCE</scope>
</reference>
<dbReference type="AlphaFoldDB" id="S5DJZ4"/>